<evidence type="ECO:0000313" key="2">
    <source>
        <dbReference type="EMBL" id="UOO93774.1"/>
    </source>
</evidence>
<evidence type="ECO:0000313" key="3">
    <source>
        <dbReference type="Proteomes" id="UP000832034"/>
    </source>
</evidence>
<evidence type="ECO:0000313" key="1">
    <source>
        <dbReference type="EMBL" id="UOO91325.1"/>
    </source>
</evidence>
<keyword evidence="3" id="KW-1185">Reference proteome</keyword>
<dbReference type="Proteomes" id="UP000832034">
    <property type="component" value="Chromosome"/>
</dbReference>
<dbReference type="Proteomes" id="UP000832034">
    <property type="component" value="Plasmid p2Vster"/>
</dbReference>
<geneLocation type="plasmid" evidence="2 3">
    <name>p2Vster</name>
</geneLocation>
<name>A0ABY4E7F2_VITST</name>
<organism evidence="1 3">
    <name type="scientific">Vitreoscilla stercoraria</name>
    <dbReference type="NCBI Taxonomy" id="61"/>
    <lineage>
        <taxon>Bacteria</taxon>
        <taxon>Pseudomonadati</taxon>
        <taxon>Pseudomonadota</taxon>
        <taxon>Betaproteobacteria</taxon>
        <taxon>Neisseriales</taxon>
        <taxon>Neisseriaceae</taxon>
        <taxon>Vitreoscilla</taxon>
    </lineage>
</organism>
<gene>
    <name evidence="1" type="ORF">LVJ81_06500</name>
    <name evidence="2" type="ORF">LVJ81_13060</name>
</gene>
<protein>
    <submittedName>
        <fullName evidence="1">Protein rep</fullName>
    </submittedName>
</protein>
<dbReference type="EMBL" id="CP091512">
    <property type="protein sequence ID" value="UOO91325.1"/>
    <property type="molecule type" value="Genomic_DNA"/>
</dbReference>
<proteinExistence type="predicted"/>
<keyword evidence="2" id="KW-0614">Plasmid</keyword>
<dbReference type="RefSeq" id="WP_019959535.1">
    <property type="nucleotide sequence ID" value="NZ_CP091512.1"/>
</dbReference>
<dbReference type="EMBL" id="CP091514">
    <property type="protein sequence ID" value="UOO93774.1"/>
    <property type="molecule type" value="Genomic_DNA"/>
</dbReference>
<sequence length="154" mass="17928">MTVNYKEANRELKNQLINKVNNNELNTFITLNPNKNCSLEKLKFAVGEFNKMVKGRIFQSETFINQYGGYGFVEYGNDLEIPHVHALVFVPEKRLEYFHRKAGKIWKACHKQGSFNVQHIDASTSERIVDYVFKEADKEFCVRHGNPLDNIIPF</sequence>
<reference evidence="1" key="2">
    <citation type="journal article" date="2022" name="Res Sq">
        <title>Evolution of multicellular longitudinally dividing oral cavity symbionts (Neisseriaceae).</title>
        <authorList>
            <person name="Nyongesa S."/>
            <person name="Weber P."/>
            <person name="Bernet E."/>
            <person name="Pullido F."/>
            <person name="Nieckarz M."/>
            <person name="Delaby M."/>
            <person name="Nieves C."/>
            <person name="Viehboeck T."/>
            <person name="Krause N."/>
            <person name="Rivera-Millot A."/>
            <person name="Nakamura A."/>
            <person name="Vischer N."/>
            <person name="VanNieuwenhze M."/>
            <person name="Brun Y."/>
            <person name="Cava F."/>
            <person name="Bulgheresi S."/>
            <person name="Veyrier F."/>
        </authorList>
    </citation>
    <scope>NUCLEOTIDE SEQUENCE</scope>
    <source>
        <strain evidence="1">SAG 1488-6</strain>
        <plasmid evidence="2">p2Vster</plasmid>
    </source>
</reference>
<accession>A0ABY4E7F2</accession>
<reference evidence="1" key="1">
    <citation type="submission" date="2021-12" db="EMBL/GenBank/DDBJ databases">
        <authorList>
            <person name="Veyrier F.J."/>
        </authorList>
    </citation>
    <scope>NUCLEOTIDE SEQUENCE</scope>
    <source>
        <strain evidence="1">SAG 1488-6</strain>
        <plasmid evidence="2">p2Vster</plasmid>
    </source>
</reference>